<accession>X1IA89</accession>
<feature type="non-terminal residue" evidence="1">
    <location>
        <position position="33"/>
    </location>
</feature>
<gene>
    <name evidence="1" type="ORF">S03H2_34280</name>
</gene>
<evidence type="ECO:0000313" key="1">
    <source>
        <dbReference type="EMBL" id="GAH54463.1"/>
    </source>
</evidence>
<reference evidence="1" key="1">
    <citation type="journal article" date="2014" name="Front. Microbiol.">
        <title>High frequency of phylogenetically diverse reductive dehalogenase-homologous genes in deep subseafloor sedimentary metagenomes.</title>
        <authorList>
            <person name="Kawai M."/>
            <person name="Futagami T."/>
            <person name="Toyoda A."/>
            <person name="Takaki Y."/>
            <person name="Nishi S."/>
            <person name="Hori S."/>
            <person name="Arai W."/>
            <person name="Tsubouchi T."/>
            <person name="Morono Y."/>
            <person name="Uchiyama I."/>
            <person name="Ito T."/>
            <person name="Fujiyama A."/>
            <person name="Inagaki F."/>
            <person name="Takami H."/>
        </authorList>
    </citation>
    <scope>NUCLEOTIDE SEQUENCE</scope>
    <source>
        <strain evidence="1">Expedition CK06-06</strain>
    </source>
</reference>
<comment type="caution">
    <text evidence="1">The sequence shown here is derived from an EMBL/GenBank/DDBJ whole genome shotgun (WGS) entry which is preliminary data.</text>
</comment>
<sequence>MRDLDQQQAKLYEFWDREVASRLRPIVQRLSLT</sequence>
<protein>
    <submittedName>
        <fullName evidence="1">Uncharacterized protein</fullName>
    </submittedName>
</protein>
<dbReference type="AlphaFoldDB" id="X1IA89"/>
<dbReference type="EMBL" id="BARU01020906">
    <property type="protein sequence ID" value="GAH54463.1"/>
    <property type="molecule type" value="Genomic_DNA"/>
</dbReference>
<name>X1IA89_9ZZZZ</name>
<proteinExistence type="predicted"/>
<organism evidence="1">
    <name type="scientific">marine sediment metagenome</name>
    <dbReference type="NCBI Taxonomy" id="412755"/>
    <lineage>
        <taxon>unclassified sequences</taxon>
        <taxon>metagenomes</taxon>
        <taxon>ecological metagenomes</taxon>
    </lineage>
</organism>